<dbReference type="AlphaFoldDB" id="A0A9D2ADS7"/>
<dbReference type="Gene3D" id="2.60.40.1180">
    <property type="entry name" value="Golgi alpha-mannosidase II"/>
    <property type="match status" value="1"/>
</dbReference>
<dbReference type="PIRSF" id="PIRSF005536">
    <property type="entry name" value="Agal"/>
    <property type="match status" value="1"/>
</dbReference>
<evidence type="ECO:0000256" key="6">
    <source>
        <dbReference type="PIRSR" id="PIRSR005536-1"/>
    </source>
</evidence>
<gene>
    <name evidence="10" type="ORF">H9865_03625</name>
</gene>
<dbReference type="GO" id="GO:0016052">
    <property type="term" value="P:carbohydrate catabolic process"/>
    <property type="evidence" value="ECO:0007669"/>
    <property type="project" value="InterPro"/>
</dbReference>
<evidence type="ECO:0000256" key="7">
    <source>
        <dbReference type="PIRSR" id="PIRSR005536-2"/>
    </source>
</evidence>
<evidence type="ECO:0000256" key="5">
    <source>
        <dbReference type="PIRNR" id="PIRNR005536"/>
    </source>
</evidence>
<dbReference type="Pfam" id="PF16874">
    <property type="entry name" value="Glyco_hydro_36C"/>
    <property type="match status" value="1"/>
</dbReference>
<comment type="caution">
    <text evidence="10">The sequence shown here is derived from an EMBL/GenBank/DDBJ whole genome shotgun (WGS) entry which is preliminary data.</text>
</comment>
<dbReference type="FunFam" id="3.20.20.70:FF:000118">
    <property type="entry name" value="Alpha-galactosidase"/>
    <property type="match status" value="1"/>
</dbReference>
<accession>A0A9D2ADS7</accession>
<dbReference type="Gene3D" id="2.70.98.60">
    <property type="entry name" value="alpha-galactosidase from lactobacil brevis"/>
    <property type="match status" value="1"/>
</dbReference>
<dbReference type="GO" id="GO:0004557">
    <property type="term" value="F:alpha-galactosidase activity"/>
    <property type="evidence" value="ECO:0007669"/>
    <property type="project" value="UniProtKB-UniRule"/>
</dbReference>
<dbReference type="CDD" id="cd14791">
    <property type="entry name" value="GH36"/>
    <property type="match status" value="1"/>
</dbReference>
<dbReference type="InterPro" id="IPR031704">
    <property type="entry name" value="Glyco_hydro_36_N"/>
</dbReference>
<evidence type="ECO:0000313" key="10">
    <source>
        <dbReference type="EMBL" id="HIX05187.1"/>
    </source>
</evidence>
<dbReference type="PANTHER" id="PTHR43053">
    <property type="entry name" value="GLYCOSIDASE FAMILY 31"/>
    <property type="match status" value="1"/>
</dbReference>
<dbReference type="InterPro" id="IPR038417">
    <property type="entry name" value="Alpga-gal_N_sf"/>
</dbReference>
<dbReference type="PANTHER" id="PTHR43053:SF3">
    <property type="entry name" value="ALPHA-GALACTOSIDASE C-RELATED"/>
    <property type="match status" value="1"/>
</dbReference>
<dbReference type="InterPro" id="IPR050985">
    <property type="entry name" value="Alpha-glycosidase_related"/>
</dbReference>
<name>A0A9D2ADS7_9FIRM</name>
<sequence length="781" mass="85687">MIFQKDGVFCVETERTGLYIAPRGPLAEQLHYGQKIQPSAPALRQPLAVAYGTDVIYDKSFDPALSLLHLGLEVSPTEKGDFRRGALALTLANGSPVCDLRFAGGEVLPAPPEVPGLPTAREAGECLVLRFESGEGMAAELFYIPLDDCDVIVRQTRLTNRTGGPVTIRRAMSYQLDLPRQDLELTTLTGAWAREFEPCTAPVRRGLTEFGSVSGTSSHYCNPFFALSAPGANEHTGEIYGFNLLYSGSHAASVEADSYGFTRVMAGIQPEGFCWTLAEGGSFVTPQAALTFSAEGRNGLRHNMHRFVRRHILPPAWREARRPVLVNNWEATYFDFTPRKLRALAAKAAALGAELFVLDDGWFGRRTDDTKGLGDFDPNPKKLPRGLGGLAEELAEKGLSFGLWVEPEMVSKDSALFEAHPDWAVTAPGVDPSLGRNQLVLDLCRAEVRDYLTGQLNALLDSAPIRYIKWDMNRHQTDRFSPALAEQGRFAHAWTLGLYQVLEAVTAAHPDVLFEGCASGGNRFDLGMLYYMPQIWLSDDTDAWERCKMQTWASLGYPPGVMGCHVSAAPNHQTLRFTPLDSRFDVAAFGLLGYEMDLTGLNPAQEKSVKAQIEFYKAHRDLFQRGRFYCLAAPGADKGGAWMVVSEDRRQAAVLEMTGLVRPNAPLPPLRLAGLDESLLYHVSVRPQSVELDSFRTLLGHVLPVKPKADGVLVHLAGQVYQLPCETVDFTAAGSLLLHAGLRPPQRFCGAGYTEGVRPMPDFSARIWLLEAQEVAAPAPV</sequence>
<evidence type="ECO:0000256" key="4">
    <source>
        <dbReference type="ARBA" id="ARBA00023295"/>
    </source>
</evidence>
<dbReference type="Proteomes" id="UP000824193">
    <property type="component" value="Unassembled WGS sequence"/>
</dbReference>
<feature type="active site" description="Nucleophile" evidence="6">
    <location>
        <position position="471"/>
    </location>
</feature>
<organism evidence="10 11">
    <name type="scientific">Candidatus Allofournierella pullicola</name>
    <dbReference type="NCBI Taxonomy" id="2838596"/>
    <lineage>
        <taxon>Bacteria</taxon>
        <taxon>Bacillati</taxon>
        <taxon>Bacillota</taxon>
        <taxon>Clostridia</taxon>
        <taxon>Eubacteriales</taxon>
        <taxon>Oscillospiraceae</taxon>
        <taxon>Allofournierella</taxon>
    </lineage>
</organism>
<feature type="domain" description="Glycosyl hydrolase family 36 C-terminal" evidence="8">
    <location>
        <begin position="641"/>
        <end position="770"/>
    </location>
</feature>
<dbReference type="Gene3D" id="3.20.20.70">
    <property type="entry name" value="Aldolase class I"/>
    <property type="match status" value="1"/>
</dbReference>
<dbReference type="InterPro" id="IPR031705">
    <property type="entry name" value="Glyco_hydro_36_C"/>
</dbReference>
<dbReference type="PRINTS" id="PR00743">
    <property type="entry name" value="GLHYDRLASE36"/>
</dbReference>
<proteinExistence type="inferred from homology"/>
<feature type="binding site" evidence="7">
    <location>
        <position position="517"/>
    </location>
    <ligand>
        <name>substrate</name>
    </ligand>
</feature>
<dbReference type="InterPro" id="IPR013780">
    <property type="entry name" value="Glyco_hydro_b"/>
</dbReference>
<dbReference type="EC" id="3.2.1.22" evidence="2 5"/>
<evidence type="ECO:0000256" key="1">
    <source>
        <dbReference type="ARBA" id="ARBA00001255"/>
    </source>
</evidence>
<reference evidence="10" key="1">
    <citation type="journal article" date="2021" name="PeerJ">
        <title>Extensive microbial diversity within the chicken gut microbiome revealed by metagenomics and culture.</title>
        <authorList>
            <person name="Gilroy R."/>
            <person name="Ravi A."/>
            <person name="Getino M."/>
            <person name="Pursley I."/>
            <person name="Horton D.L."/>
            <person name="Alikhan N.F."/>
            <person name="Baker D."/>
            <person name="Gharbi K."/>
            <person name="Hall N."/>
            <person name="Watson M."/>
            <person name="Adriaenssens E.M."/>
            <person name="Foster-Nyarko E."/>
            <person name="Jarju S."/>
            <person name="Secka A."/>
            <person name="Antonio M."/>
            <person name="Oren A."/>
            <person name="Chaudhuri R.R."/>
            <person name="La Ragione R."/>
            <person name="Hildebrand F."/>
            <person name="Pallen M.J."/>
        </authorList>
    </citation>
    <scope>NUCLEOTIDE SEQUENCE</scope>
    <source>
        <strain evidence="10">2239</strain>
    </source>
</reference>
<dbReference type="InterPro" id="IPR013785">
    <property type="entry name" value="Aldolase_TIM"/>
</dbReference>
<evidence type="ECO:0000256" key="3">
    <source>
        <dbReference type="ARBA" id="ARBA00022801"/>
    </source>
</evidence>
<dbReference type="SUPFAM" id="SSF51445">
    <property type="entry name" value="(Trans)glycosidases"/>
    <property type="match status" value="1"/>
</dbReference>
<dbReference type="EMBL" id="DXFW01000010">
    <property type="protein sequence ID" value="HIX05187.1"/>
    <property type="molecule type" value="Genomic_DNA"/>
</dbReference>
<keyword evidence="4 5" id="KW-0326">Glycosidase</keyword>
<dbReference type="Pfam" id="PF16875">
    <property type="entry name" value="Glyco_hydro_36N"/>
    <property type="match status" value="1"/>
</dbReference>
<feature type="binding site" evidence="7">
    <location>
        <begin position="359"/>
        <end position="360"/>
    </location>
    <ligand>
        <name>substrate</name>
    </ligand>
</feature>
<feature type="binding site" evidence="7">
    <location>
        <position position="539"/>
    </location>
    <ligand>
        <name>substrate</name>
    </ligand>
</feature>
<evidence type="ECO:0000259" key="9">
    <source>
        <dbReference type="Pfam" id="PF16875"/>
    </source>
</evidence>
<evidence type="ECO:0000313" key="11">
    <source>
        <dbReference type="Proteomes" id="UP000824193"/>
    </source>
</evidence>
<reference evidence="10" key="2">
    <citation type="submission" date="2021-04" db="EMBL/GenBank/DDBJ databases">
        <authorList>
            <person name="Gilroy R."/>
        </authorList>
    </citation>
    <scope>NUCLEOTIDE SEQUENCE</scope>
    <source>
        <strain evidence="10">2239</strain>
    </source>
</reference>
<comment type="similarity">
    <text evidence="5">Belongs to the glycosyl hydrolase.</text>
</comment>
<keyword evidence="3 5" id="KW-0378">Hydrolase</keyword>
<feature type="binding site" evidence="7">
    <location>
        <position position="192"/>
    </location>
    <ligand>
        <name>substrate</name>
    </ligand>
</feature>
<comment type="catalytic activity">
    <reaction evidence="1 5">
        <text>Hydrolysis of terminal, non-reducing alpha-D-galactose residues in alpha-D-galactosides, including galactose oligosaccharides, galactomannans and galactolipids.</text>
        <dbReference type="EC" id="3.2.1.22"/>
    </reaction>
</comment>
<feature type="binding site" evidence="7">
    <location>
        <begin position="469"/>
        <end position="473"/>
    </location>
    <ligand>
        <name>substrate</name>
    </ligand>
</feature>
<evidence type="ECO:0000259" key="8">
    <source>
        <dbReference type="Pfam" id="PF16874"/>
    </source>
</evidence>
<dbReference type="InterPro" id="IPR002252">
    <property type="entry name" value="Glyco_hydro_36"/>
</dbReference>
<feature type="active site" description="Proton donor" evidence="6">
    <location>
        <position position="539"/>
    </location>
</feature>
<protein>
    <recommendedName>
        <fullName evidence="2 5">Alpha-galactosidase</fullName>
        <ecNumber evidence="2 5">3.2.1.22</ecNumber>
    </recommendedName>
</protein>
<feature type="domain" description="Glycosyl hydrolase family 36 N-terminal" evidence="9">
    <location>
        <begin position="28"/>
        <end position="278"/>
    </location>
</feature>
<feature type="binding site" evidence="7">
    <location>
        <position position="436"/>
    </location>
    <ligand>
        <name>substrate</name>
    </ligand>
</feature>
<evidence type="ECO:0000256" key="2">
    <source>
        <dbReference type="ARBA" id="ARBA00012755"/>
    </source>
</evidence>
<dbReference type="Pfam" id="PF02065">
    <property type="entry name" value="Melibiase"/>
    <property type="match status" value="1"/>
</dbReference>
<dbReference type="InterPro" id="IPR017853">
    <property type="entry name" value="GH"/>
</dbReference>